<dbReference type="PANTHER" id="PTHR43884:SF20">
    <property type="entry name" value="ACYL-COA DEHYDROGENASE FADE28"/>
    <property type="match status" value="1"/>
</dbReference>
<dbReference type="Gene3D" id="1.20.140.10">
    <property type="entry name" value="Butyryl-CoA Dehydrogenase, subunit A, domain 3"/>
    <property type="match status" value="1"/>
</dbReference>
<sequence>MTDIRAELRRTTTDIINRLGTRLETPAGTDTALWEALVDAGFTEIGVDEQDGDAGGTLADVLAVVAAVAGAGATIPLIEHTALAKWLAARAGIALDVTDAGGPTSTVTVAIGDDLRIEATDGITTVHGTAHEVVSGGARFVLVAVPDTADATTLALVDLGADGVTVSGGTDLVGTALADVDFADAAAIQTGRAPVSIDEVRTRGALAYAVALAAAAQRVRDITVAYAGQRVQFGRPLTKFQAIQQRLAQLAGTTALMTAAADAATREFDASGDERVVAAAKTVTSASARDIASAGHQIHGAIGFTAEHSLGRSTTSLWSWRDRFGNEQDWARVLARHILDDGVDVWDIIVGDSGSSGDVGATSPSRSGSDARHQEGTHA</sequence>
<gene>
    <name evidence="8" type="ORF">GII31_21445</name>
</gene>
<keyword evidence="5" id="KW-0560">Oxidoreductase</keyword>
<keyword evidence="9" id="KW-1185">Reference proteome</keyword>
<dbReference type="InterPro" id="IPR009075">
    <property type="entry name" value="AcylCo_DH/oxidase_C"/>
</dbReference>
<dbReference type="InterPro" id="IPR037069">
    <property type="entry name" value="AcylCoA_DH/ox_N_sf"/>
</dbReference>
<evidence type="ECO:0000256" key="5">
    <source>
        <dbReference type="ARBA" id="ARBA00023002"/>
    </source>
</evidence>
<comment type="cofactor">
    <cofactor evidence="1">
        <name>FAD</name>
        <dbReference type="ChEBI" id="CHEBI:57692"/>
    </cofactor>
</comment>
<evidence type="ECO:0000256" key="6">
    <source>
        <dbReference type="SAM" id="MobiDB-lite"/>
    </source>
</evidence>
<evidence type="ECO:0000256" key="2">
    <source>
        <dbReference type="ARBA" id="ARBA00009347"/>
    </source>
</evidence>
<dbReference type="InterPro" id="IPR009100">
    <property type="entry name" value="AcylCoA_DH/oxidase_NM_dom_sf"/>
</dbReference>
<dbReference type="Gene3D" id="1.10.540.10">
    <property type="entry name" value="Acyl-CoA dehydrogenase/oxidase, N-terminal domain"/>
    <property type="match status" value="1"/>
</dbReference>
<evidence type="ECO:0000256" key="3">
    <source>
        <dbReference type="ARBA" id="ARBA00022630"/>
    </source>
</evidence>
<keyword evidence="4" id="KW-0274">FAD</keyword>
<dbReference type="Proteomes" id="UP001059836">
    <property type="component" value="Chromosome"/>
</dbReference>
<evidence type="ECO:0000259" key="7">
    <source>
        <dbReference type="Pfam" id="PF00441"/>
    </source>
</evidence>
<keyword evidence="3" id="KW-0285">Flavoprotein</keyword>
<dbReference type="SUPFAM" id="SSF47203">
    <property type="entry name" value="Acyl-CoA dehydrogenase C-terminal domain-like"/>
    <property type="match status" value="1"/>
</dbReference>
<dbReference type="SUPFAM" id="SSF56645">
    <property type="entry name" value="Acyl-CoA dehydrogenase NM domain-like"/>
    <property type="match status" value="1"/>
</dbReference>
<dbReference type="EMBL" id="CP045809">
    <property type="protein sequence ID" value="QHN37080.1"/>
    <property type="molecule type" value="Genomic_DNA"/>
</dbReference>
<feature type="domain" description="Acyl-CoA dehydrogenase/oxidase C-terminal" evidence="7">
    <location>
        <begin position="205"/>
        <end position="313"/>
    </location>
</feature>
<reference evidence="8" key="1">
    <citation type="journal article" date="2021" name="Nat. Microbiol.">
        <title>Cocultivation of an ultrasmall environmental parasitic bacterium with lytic ability against bacteria associated with wastewater foams.</title>
        <authorList>
            <person name="Batinovic S."/>
            <person name="Rose J.J.A."/>
            <person name="Ratcliffe J."/>
            <person name="Seviour R.J."/>
            <person name="Petrovski S."/>
        </authorList>
    </citation>
    <scope>NUCLEOTIDE SEQUENCE</scope>
    <source>
        <strain evidence="8">CON9</strain>
    </source>
</reference>
<evidence type="ECO:0000256" key="4">
    <source>
        <dbReference type="ARBA" id="ARBA00022827"/>
    </source>
</evidence>
<dbReference type="RefSeq" id="WP_213245358.1">
    <property type="nucleotide sequence ID" value="NZ_CP045806.1"/>
</dbReference>
<feature type="region of interest" description="Disordered" evidence="6">
    <location>
        <begin position="355"/>
        <end position="379"/>
    </location>
</feature>
<evidence type="ECO:0000313" key="8">
    <source>
        <dbReference type="EMBL" id="QHN37080.1"/>
    </source>
</evidence>
<evidence type="ECO:0000256" key="1">
    <source>
        <dbReference type="ARBA" id="ARBA00001974"/>
    </source>
</evidence>
<accession>A0ABX6IMR0</accession>
<organism evidence="8 9">
    <name type="scientific">Gordonia pseudamarae</name>
    <dbReference type="NCBI Taxonomy" id="2831662"/>
    <lineage>
        <taxon>Bacteria</taxon>
        <taxon>Bacillati</taxon>
        <taxon>Actinomycetota</taxon>
        <taxon>Actinomycetes</taxon>
        <taxon>Mycobacteriales</taxon>
        <taxon>Gordoniaceae</taxon>
        <taxon>Gordonia</taxon>
    </lineage>
</organism>
<protein>
    <submittedName>
        <fullName evidence="8">Acyl-CoA dehydrogenase</fullName>
    </submittedName>
</protein>
<feature type="compositionally biased region" description="Basic and acidic residues" evidence="6">
    <location>
        <begin position="369"/>
        <end position="379"/>
    </location>
</feature>
<evidence type="ECO:0000313" key="9">
    <source>
        <dbReference type="Proteomes" id="UP001059836"/>
    </source>
</evidence>
<dbReference type="Pfam" id="PF00441">
    <property type="entry name" value="Acyl-CoA_dh_1"/>
    <property type="match status" value="1"/>
</dbReference>
<dbReference type="PANTHER" id="PTHR43884">
    <property type="entry name" value="ACYL-COA DEHYDROGENASE"/>
    <property type="match status" value="1"/>
</dbReference>
<proteinExistence type="inferred from homology"/>
<comment type="similarity">
    <text evidence="2">Belongs to the acyl-CoA dehydrogenase family.</text>
</comment>
<name>A0ABX6IMR0_9ACTN</name>
<dbReference type="InterPro" id="IPR036250">
    <property type="entry name" value="AcylCo_DH-like_C"/>
</dbReference>